<feature type="compositionally biased region" description="Polar residues" evidence="4">
    <location>
        <begin position="450"/>
        <end position="474"/>
    </location>
</feature>
<dbReference type="AlphaFoldDB" id="A0AAE1WGE3"/>
<dbReference type="PROSITE" id="PS50297">
    <property type="entry name" value="ANK_REP_REGION"/>
    <property type="match status" value="3"/>
</dbReference>
<proteinExistence type="predicted"/>
<gene>
    <name evidence="5" type="ORF">Sango_1761100</name>
</gene>
<feature type="region of interest" description="Disordered" evidence="4">
    <location>
        <begin position="450"/>
        <end position="484"/>
    </location>
</feature>
<sequence>MSPPTYFPLRWESTGDQWWYASPIDWAAANGHYDLVRELLRLDGNHLIKLTSLRRIRRLETVWDDEEQFHDVAKCRSEVARKLLSECENKKGKNSLIGGGYGGWLLYTAASAGDLSFVQELLERDPLLVFGEGEYGVTDILYAASRSKNSEVFRVVLDFASSPRFPAGGGTGVEETIGEIPSAYKLEIMNRALHAAARGGNLKLVKDLLGDCSDDALAYRDIQGATILHAAAARGQVEVVKDLVSSSGIINSSDNQGNTALHVAAHRGHLAVVEALILASPSSINARNNAGETFLHSVVTGFQTPGFRRLDRQIDLLKHLLCGKLFNVEEIINAKNNDGRTALHLAIMGNIHSDLVDLLMTVGCIDVNIRDVDGMTPLDILRQRPHSASSELLTRQLISAGGIFSSQDYSARKVIASHIKRQSIGSSPGTSFRISDVEIFLYTGLENASDVSRSLGPSTTYSPDLSHHGSNVENHSPRKSTKLGSVNYAAQRLKRLLHWPKMKTRASERLKKLEDRTSASASEGVPVPLRQRFSKPSSLPNNKRALSVRSNLPSPTAKKKLASGVMHGVMQAVPNFTVPHRSRSSSFSKLSLSSQSSVDTPKGGQLENDTAKPSCSYTINDDGARNSLHRPSLVNKMLVHQYLCFGGSSQHLEAPTGDPQPYDIYERSVLSAA</sequence>
<keyword evidence="1" id="KW-0677">Repeat</keyword>
<dbReference type="PANTHER" id="PTHR24126:SF40">
    <property type="entry name" value="ANKYRIN REPEAT FAMILY PROTEIN"/>
    <property type="match status" value="1"/>
</dbReference>
<dbReference type="Proteomes" id="UP001289374">
    <property type="component" value="Unassembled WGS sequence"/>
</dbReference>
<dbReference type="Pfam" id="PF12796">
    <property type="entry name" value="Ank_2"/>
    <property type="match status" value="2"/>
</dbReference>
<evidence type="ECO:0000313" key="5">
    <source>
        <dbReference type="EMBL" id="KAK4392903.1"/>
    </source>
</evidence>
<feature type="region of interest" description="Disordered" evidence="4">
    <location>
        <begin position="508"/>
        <end position="562"/>
    </location>
</feature>
<organism evidence="5 6">
    <name type="scientific">Sesamum angolense</name>
    <dbReference type="NCBI Taxonomy" id="2727404"/>
    <lineage>
        <taxon>Eukaryota</taxon>
        <taxon>Viridiplantae</taxon>
        <taxon>Streptophyta</taxon>
        <taxon>Embryophyta</taxon>
        <taxon>Tracheophyta</taxon>
        <taxon>Spermatophyta</taxon>
        <taxon>Magnoliopsida</taxon>
        <taxon>eudicotyledons</taxon>
        <taxon>Gunneridae</taxon>
        <taxon>Pentapetalae</taxon>
        <taxon>asterids</taxon>
        <taxon>lamiids</taxon>
        <taxon>Lamiales</taxon>
        <taxon>Pedaliaceae</taxon>
        <taxon>Sesamum</taxon>
    </lineage>
</organism>
<evidence type="ECO:0000256" key="4">
    <source>
        <dbReference type="SAM" id="MobiDB-lite"/>
    </source>
</evidence>
<feature type="repeat" description="ANK" evidence="3">
    <location>
        <begin position="256"/>
        <end position="289"/>
    </location>
</feature>
<evidence type="ECO:0000256" key="2">
    <source>
        <dbReference type="ARBA" id="ARBA00023043"/>
    </source>
</evidence>
<dbReference type="SMART" id="SM00248">
    <property type="entry name" value="ANK"/>
    <property type="match status" value="8"/>
</dbReference>
<comment type="caution">
    <text evidence="5">The sequence shown here is derived from an EMBL/GenBank/DDBJ whole genome shotgun (WGS) entry which is preliminary data.</text>
</comment>
<dbReference type="SUPFAM" id="SSF48403">
    <property type="entry name" value="Ankyrin repeat"/>
    <property type="match status" value="1"/>
</dbReference>
<keyword evidence="2 3" id="KW-0040">ANK repeat</keyword>
<feature type="repeat" description="ANK" evidence="3">
    <location>
        <begin position="338"/>
        <end position="363"/>
    </location>
</feature>
<feature type="region of interest" description="Disordered" evidence="4">
    <location>
        <begin position="586"/>
        <end position="624"/>
    </location>
</feature>
<dbReference type="InterPro" id="IPR036770">
    <property type="entry name" value="Ankyrin_rpt-contain_sf"/>
</dbReference>
<accession>A0AAE1WGE3</accession>
<dbReference type="EMBL" id="JACGWL010000010">
    <property type="protein sequence ID" value="KAK4392903.1"/>
    <property type="molecule type" value="Genomic_DNA"/>
</dbReference>
<reference evidence="5" key="1">
    <citation type="submission" date="2020-06" db="EMBL/GenBank/DDBJ databases">
        <authorList>
            <person name="Li T."/>
            <person name="Hu X."/>
            <person name="Zhang T."/>
            <person name="Song X."/>
            <person name="Zhang H."/>
            <person name="Dai N."/>
            <person name="Sheng W."/>
            <person name="Hou X."/>
            <person name="Wei L."/>
        </authorList>
    </citation>
    <scope>NUCLEOTIDE SEQUENCE</scope>
    <source>
        <strain evidence="5">K16</strain>
        <tissue evidence="5">Leaf</tissue>
    </source>
</reference>
<keyword evidence="6" id="KW-1185">Reference proteome</keyword>
<evidence type="ECO:0000313" key="6">
    <source>
        <dbReference type="Proteomes" id="UP001289374"/>
    </source>
</evidence>
<dbReference type="PANTHER" id="PTHR24126">
    <property type="entry name" value="ANKYRIN REPEAT, PH AND SEC7 DOMAIN CONTAINING PROTEIN SECG-RELATED"/>
    <property type="match status" value="1"/>
</dbReference>
<dbReference type="InterPro" id="IPR002110">
    <property type="entry name" value="Ankyrin_rpt"/>
</dbReference>
<dbReference type="Gene3D" id="1.25.40.20">
    <property type="entry name" value="Ankyrin repeat-containing domain"/>
    <property type="match status" value="1"/>
</dbReference>
<name>A0AAE1WGE3_9LAMI</name>
<feature type="repeat" description="ANK" evidence="3">
    <location>
        <begin position="223"/>
        <end position="255"/>
    </location>
</feature>
<evidence type="ECO:0000256" key="1">
    <source>
        <dbReference type="ARBA" id="ARBA00022737"/>
    </source>
</evidence>
<protein>
    <submittedName>
        <fullName evidence="5">Uncharacterized protein</fullName>
    </submittedName>
</protein>
<feature type="compositionally biased region" description="Polar residues" evidence="4">
    <location>
        <begin position="607"/>
        <end position="619"/>
    </location>
</feature>
<dbReference type="PROSITE" id="PS50088">
    <property type="entry name" value="ANK_REPEAT"/>
    <property type="match status" value="3"/>
</dbReference>
<reference evidence="5" key="2">
    <citation type="journal article" date="2024" name="Plant">
        <title>Genomic evolution and insights into agronomic trait innovations of Sesamum species.</title>
        <authorList>
            <person name="Miao H."/>
            <person name="Wang L."/>
            <person name="Qu L."/>
            <person name="Liu H."/>
            <person name="Sun Y."/>
            <person name="Le M."/>
            <person name="Wang Q."/>
            <person name="Wei S."/>
            <person name="Zheng Y."/>
            <person name="Lin W."/>
            <person name="Duan Y."/>
            <person name="Cao H."/>
            <person name="Xiong S."/>
            <person name="Wang X."/>
            <person name="Wei L."/>
            <person name="Li C."/>
            <person name="Ma Q."/>
            <person name="Ju M."/>
            <person name="Zhao R."/>
            <person name="Li G."/>
            <person name="Mu C."/>
            <person name="Tian Q."/>
            <person name="Mei H."/>
            <person name="Zhang T."/>
            <person name="Gao T."/>
            <person name="Zhang H."/>
        </authorList>
    </citation>
    <scope>NUCLEOTIDE SEQUENCE</scope>
    <source>
        <strain evidence="5">K16</strain>
    </source>
</reference>
<evidence type="ECO:0000256" key="3">
    <source>
        <dbReference type="PROSITE-ProRule" id="PRU00023"/>
    </source>
</evidence>
<feature type="compositionally biased region" description="Low complexity" evidence="4">
    <location>
        <begin position="586"/>
        <end position="597"/>
    </location>
</feature>
<feature type="compositionally biased region" description="Basic and acidic residues" evidence="4">
    <location>
        <begin position="508"/>
        <end position="517"/>
    </location>
</feature>